<dbReference type="Gene3D" id="3.20.20.210">
    <property type="match status" value="1"/>
</dbReference>
<organism evidence="2 3">
    <name type="scientific">Candidatus Entotheonella gemina</name>
    <dbReference type="NCBI Taxonomy" id="1429439"/>
    <lineage>
        <taxon>Bacteria</taxon>
        <taxon>Pseudomonadati</taxon>
        <taxon>Nitrospinota/Tectimicrobiota group</taxon>
        <taxon>Candidatus Tectimicrobiota</taxon>
        <taxon>Candidatus Entotheonellia</taxon>
        <taxon>Candidatus Entotheonellales</taxon>
        <taxon>Candidatus Entotheonellaceae</taxon>
        <taxon>Candidatus Entotheonella</taxon>
    </lineage>
</organism>
<dbReference type="GO" id="GO:0009086">
    <property type="term" value="P:methionine biosynthetic process"/>
    <property type="evidence" value="ECO:0007669"/>
    <property type="project" value="InterPro"/>
</dbReference>
<dbReference type="Proteomes" id="UP000019140">
    <property type="component" value="Unassembled WGS sequence"/>
</dbReference>
<proteinExistence type="predicted"/>
<dbReference type="EMBL" id="AZHX01001177">
    <property type="protein sequence ID" value="ETX04623.1"/>
    <property type="molecule type" value="Genomic_DNA"/>
</dbReference>
<keyword evidence="3" id="KW-1185">Reference proteome</keyword>
<name>W4M370_9BACT</name>
<evidence type="ECO:0000313" key="2">
    <source>
        <dbReference type="EMBL" id="ETX04623.1"/>
    </source>
</evidence>
<gene>
    <name evidence="2" type="ORF">ETSY2_27765</name>
</gene>
<feature type="domain" description="Cobalamin-independent methionine synthase MetE C-terminal/archaeal" evidence="1">
    <location>
        <begin position="175"/>
        <end position="354"/>
    </location>
</feature>
<dbReference type="InterPro" id="IPR038071">
    <property type="entry name" value="UROD/MetE-like_sf"/>
</dbReference>
<dbReference type="SUPFAM" id="SSF51726">
    <property type="entry name" value="UROD/MetE-like"/>
    <property type="match status" value="1"/>
</dbReference>
<dbReference type="PANTHER" id="PTHR43844:SF2">
    <property type="entry name" value="SYNTHASE, VITAMIN-B12 INDEPENDENT, PUTATIVE (AFU_ORTHOLOGUE AFUA_3G12060)-RELATED"/>
    <property type="match status" value="1"/>
</dbReference>
<dbReference type="AlphaFoldDB" id="W4M370"/>
<dbReference type="CDD" id="cd03311">
    <property type="entry name" value="CIMS_C_terminal_like"/>
    <property type="match status" value="1"/>
</dbReference>
<dbReference type="HOGENOM" id="CLU_046993_0_0_7"/>
<accession>W4M370</accession>
<comment type="caution">
    <text evidence="2">The sequence shown here is derived from an EMBL/GenBank/DDBJ whole genome shotgun (WGS) entry which is preliminary data.</text>
</comment>
<dbReference type="InterPro" id="IPR002629">
    <property type="entry name" value="Met_Synth_C/arc"/>
</dbReference>
<evidence type="ECO:0000313" key="3">
    <source>
        <dbReference type="Proteomes" id="UP000019140"/>
    </source>
</evidence>
<dbReference type="GO" id="GO:0003871">
    <property type="term" value="F:5-methyltetrahydropteroyltriglutamate-homocysteine S-methyltransferase activity"/>
    <property type="evidence" value="ECO:0007669"/>
    <property type="project" value="InterPro"/>
</dbReference>
<dbReference type="Pfam" id="PF01717">
    <property type="entry name" value="Meth_synt_2"/>
    <property type="match status" value="1"/>
</dbReference>
<dbReference type="PANTHER" id="PTHR43844">
    <property type="entry name" value="METHIONINE SYNTHASE"/>
    <property type="match status" value="1"/>
</dbReference>
<protein>
    <recommendedName>
        <fullName evidence="1">Cobalamin-independent methionine synthase MetE C-terminal/archaeal domain-containing protein</fullName>
    </recommendedName>
</protein>
<sequence>MKRSNDRILTMHAGSLARPPDLRQMVVAKSNGEPYDETALAARLRSAVAEVVQQQVAVNLDSINDGEFSKVSFTSYARERLSGHEPRVAQPGEVLARIYGRDYPEFPEYFEGRGNLGGREVICTGPLHYIGQAALQTDIDNFKAALQGVEDREPFLPAVAPGTIEHWMENVHYPSDEAFLYAIADAMHEEYKAIVDAGFLLQIDDPDLADAWQIHPEMDVLAYRKFAELRIEALNYALRDIPEESVRFHMCWGSYHGPHLYDIPLIDIVDLILKVKAVGYSIEASNPRHDHEWQVWQDVKLPDGKVLIPGVVGHASDFVEHPELIAERLLKYAGIVGRENVIAGTDCGLGTRVGHPKIAWAKFEALAQGAQIASTRLWC</sequence>
<evidence type="ECO:0000259" key="1">
    <source>
        <dbReference type="Pfam" id="PF01717"/>
    </source>
</evidence>
<reference evidence="2 3" key="1">
    <citation type="journal article" date="2014" name="Nature">
        <title>An environmental bacterial taxon with a large and distinct metabolic repertoire.</title>
        <authorList>
            <person name="Wilson M.C."/>
            <person name="Mori T."/>
            <person name="Ruckert C."/>
            <person name="Uria A.R."/>
            <person name="Helf M.J."/>
            <person name="Takada K."/>
            <person name="Gernert C."/>
            <person name="Steffens U.A."/>
            <person name="Heycke N."/>
            <person name="Schmitt S."/>
            <person name="Rinke C."/>
            <person name="Helfrich E.J."/>
            <person name="Brachmann A.O."/>
            <person name="Gurgui C."/>
            <person name="Wakimoto T."/>
            <person name="Kracht M."/>
            <person name="Crusemann M."/>
            <person name="Hentschel U."/>
            <person name="Abe I."/>
            <person name="Matsunaga S."/>
            <person name="Kalinowski J."/>
            <person name="Takeyama H."/>
            <person name="Piel J."/>
        </authorList>
    </citation>
    <scope>NUCLEOTIDE SEQUENCE [LARGE SCALE GENOMIC DNA]</scope>
    <source>
        <strain evidence="3">TSY2</strain>
    </source>
</reference>
<dbReference type="GO" id="GO:0008270">
    <property type="term" value="F:zinc ion binding"/>
    <property type="evidence" value="ECO:0007669"/>
    <property type="project" value="InterPro"/>
</dbReference>